<evidence type="ECO:0000313" key="8">
    <source>
        <dbReference type="EMBL" id="ABC22671.1"/>
    </source>
</evidence>
<dbReference type="Proteomes" id="UP000001929">
    <property type="component" value="Chromosome"/>
</dbReference>
<dbReference type="InterPro" id="IPR038078">
    <property type="entry name" value="PhoU-like_sf"/>
</dbReference>
<dbReference type="PhylomeDB" id="Q2RT74"/>
<dbReference type="PATRIC" id="fig|269796.9.peg.1950"/>
<gene>
    <name evidence="8" type="ordered locus">Rru_A1871</name>
</gene>
<dbReference type="InterPro" id="IPR003841">
    <property type="entry name" value="Na/Pi_transpt"/>
</dbReference>
<dbReference type="Pfam" id="PF02690">
    <property type="entry name" value="Na_Pi_cotrans"/>
    <property type="match status" value="2"/>
</dbReference>
<dbReference type="PANTHER" id="PTHR10010">
    <property type="entry name" value="SOLUTE CARRIER FAMILY 34 SODIUM PHOSPHATE , MEMBER 2-RELATED"/>
    <property type="match status" value="1"/>
</dbReference>
<evidence type="ECO:0000259" key="7">
    <source>
        <dbReference type="Pfam" id="PF01895"/>
    </source>
</evidence>
<comment type="subcellular location">
    <subcellularLocation>
        <location evidence="1">Cell membrane</location>
        <topology evidence="1">Multi-pass membrane protein</topology>
    </subcellularLocation>
</comment>
<organism evidence="8 9">
    <name type="scientific">Rhodospirillum rubrum (strain ATCC 11170 / ATH 1.1.1 / DSM 467 / LMG 4362 / NCIMB 8255 / S1)</name>
    <dbReference type="NCBI Taxonomy" id="269796"/>
    <lineage>
        <taxon>Bacteria</taxon>
        <taxon>Pseudomonadati</taxon>
        <taxon>Pseudomonadota</taxon>
        <taxon>Alphaproteobacteria</taxon>
        <taxon>Rhodospirillales</taxon>
        <taxon>Rhodospirillaceae</taxon>
        <taxon>Rhodospirillum</taxon>
    </lineage>
</organism>
<dbReference type="EnsemblBacteria" id="ABC22671">
    <property type="protein sequence ID" value="ABC22671"/>
    <property type="gene ID" value="Rru_A1871"/>
</dbReference>
<feature type="transmembrane region" description="Helical" evidence="6">
    <location>
        <begin position="36"/>
        <end position="61"/>
    </location>
</feature>
<sequence>MTATQTLITLLGEIAFLLWGIHMVHGGVIRAFGTRLQAALAASLRTRFHALIAGVVVTTVLQSSTATALMATAFAAEGTVTLVSALAVMLGANIGTTLIVQVLSFDITLVFPVLILVGYLLAKRAGPGRAGPIGQIILGLGFMLLALHLLIETMAPIESAPLLGELLAAITADPLVIALLAALFTWAAHSSVAAMIFIMTLGDTGAISGETTLAMVLGANLGSAVNPLLESARGDRASRRLPLGNMINRLVGCALAFPFLGPLSRAMADLDPGMDRMAVNFHTLFNVGLALLFLAPLPLLARLLERMVPPRPRANDRGRALYLDTGALDNPGLALSNVAREALHMADVLGGMIEGSRRAFLSDDEADARAVSREDDILDRLHGQIQRYVGAIDPEGLSADQALRLSNLLSFAINIEHCGDIIDKTLMDLALKRIRLRATLPGDGMIDIDSLHHRLGVHISLAIAVIMQADHTAARRLVIEKEEFREIERRATLRHRTHLREGLGADIAASGLTLDIVRDLKRIDSHIAAIAHPLLTETGELQVSRLVS</sequence>
<keyword evidence="9" id="KW-1185">Reference proteome</keyword>
<feature type="transmembrane region" description="Helical" evidence="6">
    <location>
        <begin position="246"/>
        <end position="264"/>
    </location>
</feature>
<feature type="transmembrane region" description="Helical" evidence="6">
    <location>
        <begin position="175"/>
        <end position="198"/>
    </location>
</feature>
<dbReference type="HOGENOM" id="CLU_025623_2_1_5"/>
<dbReference type="Pfam" id="PF01895">
    <property type="entry name" value="PhoU"/>
    <property type="match status" value="1"/>
</dbReference>
<dbReference type="GO" id="GO:0005886">
    <property type="term" value="C:plasma membrane"/>
    <property type="evidence" value="ECO:0007669"/>
    <property type="project" value="UniProtKB-SubCell"/>
</dbReference>
<feature type="transmembrane region" description="Helical" evidence="6">
    <location>
        <begin position="98"/>
        <end position="121"/>
    </location>
</feature>
<feature type="domain" description="PhoU" evidence="7">
    <location>
        <begin position="344"/>
        <end position="422"/>
    </location>
</feature>
<dbReference type="RefSeq" id="WP_011389624.1">
    <property type="nucleotide sequence ID" value="NC_007643.1"/>
</dbReference>
<dbReference type="EMBL" id="CP000230">
    <property type="protein sequence ID" value="ABC22671.1"/>
    <property type="molecule type" value="Genomic_DNA"/>
</dbReference>
<dbReference type="NCBIfam" id="NF037997">
    <property type="entry name" value="Na_Pi_symport"/>
    <property type="match status" value="1"/>
</dbReference>
<keyword evidence="5 6" id="KW-0472">Membrane</keyword>
<evidence type="ECO:0000256" key="4">
    <source>
        <dbReference type="ARBA" id="ARBA00022989"/>
    </source>
</evidence>
<evidence type="ECO:0000256" key="5">
    <source>
        <dbReference type="ARBA" id="ARBA00023136"/>
    </source>
</evidence>
<proteinExistence type="predicted"/>
<evidence type="ECO:0000256" key="3">
    <source>
        <dbReference type="ARBA" id="ARBA00022692"/>
    </source>
</evidence>
<keyword evidence="2" id="KW-1003">Cell membrane</keyword>
<evidence type="ECO:0000256" key="6">
    <source>
        <dbReference type="SAM" id="Phobius"/>
    </source>
</evidence>
<keyword evidence="3 6" id="KW-0812">Transmembrane</keyword>
<dbReference type="AlphaFoldDB" id="Q2RT74"/>
<dbReference type="GO" id="GO:0044341">
    <property type="term" value="P:sodium-dependent phosphate transport"/>
    <property type="evidence" value="ECO:0007669"/>
    <property type="project" value="InterPro"/>
</dbReference>
<dbReference type="GO" id="GO:0005436">
    <property type="term" value="F:sodium:phosphate symporter activity"/>
    <property type="evidence" value="ECO:0007669"/>
    <property type="project" value="InterPro"/>
</dbReference>
<name>Q2RT74_RHORT</name>
<evidence type="ECO:0000256" key="2">
    <source>
        <dbReference type="ARBA" id="ARBA00022475"/>
    </source>
</evidence>
<evidence type="ECO:0000256" key="1">
    <source>
        <dbReference type="ARBA" id="ARBA00004651"/>
    </source>
</evidence>
<dbReference type="InterPro" id="IPR026022">
    <property type="entry name" value="PhoU_dom"/>
</dbReference>
<reference evidence="8 9" key="1">
    <citation type="journal article" date="2011" name="Stand. Genomic Sci.">
        <title>Complete genome sequence of Rhodospirillum rubrum type strain (S1).</title>
        <authorList>
            <person name="Munk A.C."/>
            <person name="Copeland A."/>
            <person name="Lucas S."/>
            <person name="Lapidus A."/>
            <person name="Del Rio T.G."/>
            <person name="Barry K."/>
            <person name="Detter J.C."/>
            <person name="Hammon N."/>
            <person name="Israni S."/>
            <person name="Pitluck S."/>
            <person name="Brettin T."/>
            <person name="Bruce D."/>
            <person name="Han C."/>
            <person name="Tapia R."/>
            <person name="Gilna P."/>
            <person name="Schmutz J."/>
            <person name="Larimer F."/>
            <person name="Land M."/>
            <person name="Kyrpides N.C."/>
            <person name="Mavromatis K."/>
            <person name="Richardson P."/>
            <person name="Rohde M."/>
            <person name="Goker M."/>
            <person name="Klenk H.P."/>
            <person name="Zhang Y."/>
            <person name="Roberts G.P."/>
            <person name="Reslewic S."/>
            <person name="Schwartz D.C."/>
        </authorList>
    </citation>
    <scope>NUCLEOTIDE SEQUENCE [LARGE SCALE GENOMIC DNA]</scope>
    <source>
        <strain evidence="9">ATCC 11170 / ATH 1.1.1 / DSM 467 / LMG 4362 / NCIMB 8255 / S1</strain>
    </source>
</reference>
<evidence type="ECO:0000313" key="9">
    <source>
        <dbReference type="Proteomes" id="UP000001929"/>
    </source>
</evidence>
<keyword evidence="4 6" id="KW-1133">Transmembrane helix</keyword>
<feature type="transmembrane region" description="Helical" evidence="6">
    <location>
        <begin position="133"/>
        <end position="155"/>
    </location>
</feature>
<dbReference type="KEGG" id="rru:Rru_A1871"/>
<feature type="transmembrane region" description="Helical" evidence="6">
    <location>
        <begin position="68"/>
        <end position="92"/>
    </location>
</feature>
<protein>
    <submittedName>
        <fullName evidence="8">Na/Pi cotransporter II-related</fullName>
    </submittedName>
</protein>
<dbReference type="SUPFAM" id="SSF109755">
    <property type="entry name" value="PhoU-like"/>
    <property type="match status" value="1"/>
</dbReference>
<dbReference type="PANTHER" id="PTHR10010:SF46">
    <property type="entry name" value="SODIUM-DEPENDENT PHOSPHATE TRANSPORT PROTEIN 2B"/>
    <property type="match status" value="1"/>
</dbReference>
<accession>Q2RT74</accession>
<dbReference type="eggNOG" id="COG1283">
    <property type="taxonomic scope" value="Bacteria"/>
</dbReference>
<feature type="transmembrane region" description="Helical" evidence="6">
    <location>
        <begin position="284"/>
        <end position="304"/>
    </location>
</feature>
<dbReference type="Gene3D" id="1.20.58.220">
    <property type="entry name" value="Phosphate transport system protein phou homolog 2, domain 2"/>
    <property type="match status" value="1"/>
</dbReference>
<dbReference type="STRING" id="269796.Rru_A1871"/>